<sequence>MIAGRGIVYSEMPASNGTKKGLHIWINLSYGFVQKSYCNEKLSLSNKKLINHLGISPEIVVAALARKGIGVLFLIQVMVCWL</sequence>
<proteinExistence type="predicted"/>
<reference evidence="1" key="1">
    <citation type="journal article" date="2017" name="Nature">
        <title>The sunflower genome provides insights into oil metabolism, flowering and Asterid evolution.</title>
        <authorList>
            <person name="Badouin H."/>
            <person name="Gouzy J."/>
            <person name="Grassa C.J."/>
            <person name="Murat F."/>
            <person name="Staton S.E."/>
            <person name="Cottret L."/>
            <person name="Lelandais-Briere C."/>
            <person name="Owens G.L."/>
            <person name="Carrere S."/>
            <person name="Mayjonade B."/>
            <person name="Legrand L."/>
            <person name="Gill N."/>
            <person name="Kane N.C."/>
            <person name="Bowers J.E."/>
            <person name="Hubner S."/>
            <person name="Bellec A."/>
            <person name="Berard A."/>
            <person name="Berges H."/>
            <person name="Blanchet N."/>
            <person name="Boniface M.C."/>
            <person name="Brunel D."/>
            <person name="Catrice O."/>
            <person name="Chaidir N."/>
            <person name="Claudel C."/>
            <person name="Donnadieu C."/>
            <person name="Faraut T."/>
            <person name="Fievet G."/>
            <person name="Helmstetter N."/>
            <person name="King M."/>
            <person name="Knapp S.J."/>
            <person name="Lai Z."/>
            <person name="Le Paslier M.C."/>
            <person name="Lippi Y."/>
            <person name="Lorenzon L."/>
            <person name="Mandel J.R."/>
            <person name="Marage G."/>
            <person name="Marchand G."/>
            <person name="Marquand E."/>
            <person name="Bret-Mestries E."/>
            <person name="Morien E."/>
            <person name="Nambeesan S."/>
            <person name="Nguyen T."/>
            <person name="Pegot-Espagnet P."/>
            <person name="Pouilly N."/>
            <person name="Raftis F."/>
            <person name="Sallet E."/>
            <person name="Schiex T."/>
            <person name="Thomas J."/>
            <person name="Vandecasteele C."/>
            <person name="Vares D."/>
            <person name="Vear F."/>
            <person name="Vautrin S."/>
            <person name="Crespi M."/>
            <person name="Mangin B."/>
            <person name="Burke J.M."/>
            <person name="Salse J."/>
            <person name="Munos S."/>
            <person name="Vincourt P."/>
            <person name="Rieseberg L.H."/>
            <person name="Langlade N.B."/>
        </authorList>
    </citation>
    <scope>NUCLEOTIDE SEQUENCE</scope>
    <source>
        <tissue evidence="1">Leaves</tissue>
    </source>
</reference>
<dbReference type="AlphaFoldDB" id="A0A9K3IZE3"/>
<dbReference type="Proteomes" id="UP000215914">
    <property type="component" value="Unassembled WGS sequence"/>
</dbReference>
<keyword evidence="2" id="KW-1185">Reference proteome</keyword>
<name>A0A9K3IZE3_HELAN</name>
<evidence type="ECO:0000313" key="1">
    <source>
        <dbReference type="EMBL" id="KAF5804880.1"/>
    </source>
</evidence>
<dbReference type="Gene3D" id="2.60.120.10">
    <property type="entry name" value="Jelly Rolls"/>
    <property type="match status" value="1"/>
</dbReference>
<accession>A0A9K3IZE3</accession>
<dbReference type="EMBL" id="MNCJ02000320">
    <property type="protein sequence ID" value="KAF5804880.1"/>
    <property type="molecule type" value="Genomic_DNA"/>
</dbReference>
<evidence type="ECO:0000313" key="2">
    <source>
        <dbReference type="Proteomes" id="UP000215914"/>
    </source>
</evidence>
<dbReference type="Gramene" id="mRNA:HanXRQr2_Chr05g0202361">
    <property type="protein sequence ID" value="mRNA:HanXRQr2_Chr05g0202361"/>
    <property type="gene ID" value="HanXRQr2_Chr05g0202361"/>
</dbReference>
<dbReference type="InterPro" id="IPR014710">
    <property type="entry name" value="RmlC-like_jellyroll"/>
</dbReference>
<protein>
    <submittedName>
        <fullName evidence="1">RmlC-like cupin domain superfamily, rmlC-like jelly roll protein</fullName>
    </submittedName>
</protein>
<comment type="caution">
    <text evidence="1">The sequence shown here is derived from an EMBL/GenBank/DDBJ whole genome shotgun (WGS) entry which is preliminary data.</text>
</comment>
<reference evidence="1" key="2">
    <citation type="submission" date="2020-06" db="EMBL/GenBank/DDBJ databases">
        <title>Helianthus annuus Genome sequencing and assembly Release 2.</title>
        <authorList>
            <person name="Gouzy J."/>
            <person name="Langlade N."/>
            <person name="Munos S."/>
        </authorList>
    </citation>
    <scope>NUCLEOTIDE SEQUENCE</scope>
    <source>
        <tissue evidence="1">Leaves</tissue>
    </source>
</reference>
<organism evidence="1 2">
    <name type="scientific">Helianthus annuus</name>
    <name type="common">Common sunflower</name>
    <dbReference type="NCBI Taxonomy" id="4232"/>
    <lineage>
        <taxon>Eukaryota</taxon>
        <taxon>Viridiplantae</taxon>
        <taxon>Streptophyta</taxon>
        <taxon>Embryophyta</taxon>
        <taxon>Tracheophyta</taxon>
        <taxon>Spermatophyta</taxon>
        <taxon>Magnoliopsida</taxon>
        <taxon>eudicotyledons</taxon>
        <taxon>Gunneridae</taxon>
        <taxon>Pentapetalae</taxon>
        <taxon>asterids</taxon>
        <taxon>campanulids</taxon>
        <taxon>Asterales</taxon>
        <taxon>Asteraceae</taxon>
        <taxon>Asteroideae</taxon>
        <taxon>Heliantheae alliance</taxon>
        <taxon>Heliantheae</taxon>
        <taxon>Helianthus</taxon>
    </lineage>
</organism>
<dbReference type="InterPro" id="IPR011051">
    <property type="entry name" value="RmlC_Cupin_sf"/>
</dbReference>
<gene>
    <name evidence="1" type="ORF">HanXRQr2_Chr05g0202361</name>
</gene>
<dbReference type="SUPFAM" id="SSF51182">
    <property type="entry name" value="RmlC-like cupins"/>
    <property type="match status" value="1"/>
</dbReference>